<gene>
    <name evidence="1" type="ORF">B9Q06_09980</name>
</gene>
<dbReference type="EMBL" id="NEXH01000029">
    <property type="protein sequence ID" value="PSN94209.1"/>
    <property type="molecule type" value="Genomic_DNA"/>
</dbReference>
<dbReference type="SUPFAM" id="SSF55874">
    <property type="entry name" value="ATPase domain of HSP90 chaperone/DNA topoisomerase II/histidine kinase"/>
    <property type="match status" value="1"/>
</dbReference>
<sequence>MKAKLKTSGTTKAFDLNIEKILEDWEIHHAIREVIANALDEQMLTGTMDIYISKDSYSRWHIRDFDRGLRYEHPTQKENDKKLLNLHTIGKFRVGLKDALATFERHGDKVAIKSKYGNITLDRTPKHGFEDKMTLHAYVTPLSYPKFICCVE</sequence>
<organism evidence="1 2">
    <name type="scientific">Candidatus Marsarchaeota G2 archaeon ECH_B_2</name>
    <dbReference type="NCBI Taxonomy" id="1978160"/>
    <lineage>
        <taxon>Archaea</taxon>
        <taxon>Candidatus Marsarchaeota</taxon>
        <taxon>Candidatus Marsarchaeota group 2</taxon>
    </lineage>
</organism>
<comment type="caution">
    <text evidence="1">The sequence shown here is derived from an EMBL/GenBank/DDBJ whole genome shotgun (WGS) entry which is preliminary data.</text>
</comment>
<accession>A0A2R6B6C5</accession>
<evidence type="ECO:0008006" key="3">
    <source>
        <dbReference type="Google" id="ProtNLM"/>
    </source>
</evidence>
<name>A0A2R6B6C5_9ARCH</name>
<reference evidence="1 2" key="1">
    <citation type="submission" date="2017-04" db="EMBL/GenBank/DDBJ databases">
        <title>Novel microbial lineages endemic to geothermal iron-oxide mats fill important gaps in the evolutionary history of Archaea.</title>
        <authorList>
            <person name="Jay Z.J."/>
            <person name="Beam J.P."/>
            <person name="Dlakic M."/>
            <person name="Rusch D.B."/>
            <person name="Kozubal M.A."/>
            <person name="Inskeep W.P."/>
        </authorList>
    </citation>
    <scope>NUCLEOTIDE SEQUENCE [LARGE SCALE GENOMIC DNA]</scope>
    <source>
        <strain evidence="1">ECH_B_2</strain>
    </source>
</reference>
<dbReference type="Proteomes" id="UP000241284">
    <property type="component" value="Unassembled WGS sequence"/>
</dbReference>
<evidence type="ECO:0000313" key="1">
    <source>
        <dbReference type="EMBL" id="PSN94209.1"/>
    </source>
</evidence>
<dbReference type="InterPro" id="IPR036890">
    <property type="entry name" value="HATPase_C_sf"/>
</dbReference>
<protein>
    <recommendedName>
        <fullName evidence="3">Histidine kinase/HSP90-like ATPase domain-containing protein</fullName>
    </recommendedName>
</protein>
<proteinExistence type="predicted"/>
<evidence type="ECO:0000313" key="2">
    <source>
        <dbReference type="Proteomes" id="UP000241284"/>
    </source>
</evidence>
<dbReference type="AlphaFoldDB" id="A0A2R6B6C5"/>